<dbReference type="STRING" id="295108.HT99x_01483"/>
<evidence type="ECO:0000256" key="3">
    <source>
        <dbReference type="ARBA" id="ARBA00011270"/>
    </source>
</evidence>
<dbReference type="PROSITE" id="PS00167">
    <property type="entry name" value="TRP_SYNTHASE_ALPHA"/>
    <property type="match status" value="1"/>
</dbReference>
<dbReference type="PANTHER" id="PTHR43406">
    <property type="entry name" value="TRYPTOPHAN SYNTHASE, ALPHA CHAIN"/>
    <property type="match status" value="1"/>
</dbReference>
<gene>
    <name evidence="9 11" type="primary">trpA</name>
    <name evidence="12" type="ORF">HT99x_005495</name>
    <name evidence="11" type="ORF">HT99x_01483</name>
</gene>
<protein>
    <recommendedName>
        <fullName evidence="9">Tryptophan synthase alpha chain</fullName>
        <ecNumber evidence="9">4.2.1.20</ecNumber>
    </recommendedName>
</protein>
<comment type="caution">
    <text evidence="11">The sequence shown here is derived from an EMBL/GenBank/DDBJ whole genome shotgun (WGS) entry which is preliminary data.</text>
</comment>
<evidence type="ECO:0000256" key="7">
    <source>
        <dbReference type="ARBA" id="ARBA00023239"/>
    </source>
</evidence>
<keyword evidence="6 9" id="KW-0057">Aromatic amino acid biosynthesis</keyword>
<accession>A0A0Q9YKP1</accession>
<dbReference type="EMBL" id="LKAJ01000005">
    <property type="protein sequence ID" value="KRG21307.1"/>
    <property type="molecule type" value="Genomic_DNA"/>
</dbReference>
<dbReference type="HAMAP" id="MF_00131">
    <property type="entry name" value="Trp_synth_alpha"/>
    <property type="match status" value="1"/>
</dbReference>
<evidence type="ECO:0000313" key="13">
    <source>
        <dbReference type="Proteomes" id="UP000051497"/>
    </source>
</evidence>
<dbReference type="Proteomes" id="UP000051497">
    <property type="component" value="Unassembled WGS sequence"/>
</dbReference>
<dbReference type="OrthoDB" id="9804578at2"/>
<reference evidence="11" key="1">
    <citation type="submission" date="2015-09" db="EMBL/GenBank/DDBJ databases">
        <title>Draft Genome Sequences of Two Novel Amoeba-resistant Intranuclear Bacteria, Candidatus Berkiella cookevillensis and Candidatus Berkiella aquae.</title>
        <authorList>
            <person name="Mehari Y.T."/>
            <person name="Arivett B.A."/>
            <person name="Farone A.L."/>
            <person name="Gunderson J.H."/>
            <person name="Farone M.B."/>
        </authorList>
    </citation>
    <scope>NUCLEOTIDE SEQUENCE [LARGE SCALE GENOMIC DNA]</scope>
    <source>
        <strain evidence="11">HT99</strain>
    </source>
</reference>
<dbReference type="GO" id="GO:0005829">
    <property type="term" value="C:cytosol"/>
    <property type="evidence" value="ECO:0007669"/>
    <property type="project" value="TreeGrafter"/>
</dbReference>
<dbReference type="GO" id="GO:0004834">
    <property type="term" value="F:tryptophan synthase activity"/>
    <property type="evidence" value="ECO:0007669"/>
    <property type="project" value="UniProtKB-UniRule"/>
</dbReference>
<comment type="function">
    <text evidence="1 9">The alpha subunit is responsible for the aldol cleavage of indoleglycerol phosphate to indole and glyceraldehyde 3-phosphate.</text>
</comment>
<keyword evidence="4 9" id="KW-0028">Amino-acid biosynthesis</keyword>
<proteinExistence type="inferred from homology"/>
<evidence type="ECO:0000313" key="12">
    <source>
        <dbReference type="EMBL" id="MCS5710875.1"/>
    </source>
</evidence>
<evidence type="ECO:0000256" key="5">
    <source>
        <dbReference type="ARBA" id="ARBA00022822"/>
    </source>
</evidence>
<reference evidence="12" key="2">
    <citation type="journal article" date="2016" name="Genome Announc.">
        <title>Draft Genome Sequences of Two Novel Amoeba-Resistant Intranuclear Bacteria, 'Candidatus Berkiella cookevillensis' and 'Candidatus Berkiella aquae'.</title>
        <authorList>
            <person name="Mehari Y.T."/>
            <person name="Arivett B.A."/>
            <person name="Farone A.L."/>
            <person name="Gunderson J.H."/>
            <person name="Farone M.B."/>
        </authorList>
    </citation>
    <scope>NUCLEOTIDE SEQUENCE</scope>
    <source>
        <strain evidence="12">HT99</strain>
    </source>
</reference>
<dbReference type="NCBIfam" id="TIGR00262">
    <property type="entry name" value="trpA"/>
    <property type="match status" value="1"/>
</dbReference>
<dbReference type="InterPro" id="IPR018204">
    <property type="entry name" value="Trp_synthase_alpha_AS"/>
</dbReference>
<organism evidence="11">
    <name type="scientific">Candidatus Berkiella aquae</name>
    <dbReference type="NCBI Taxonomy" id="295108"/>
    <lineage>
        <taxon>Bacteria</taxon>
        <taxon>Pseudomonadati</taxon>
        <taxon>Pseudomonadota</taxon>
        <taxon>Gammaproteobacteria</taxon>
        <taxon>Candidatus Berkiellales</taxon>
        <taxon>Candidatus Berkiellaceae</taxon>
        <taxon>Candidatus Berkiella</taxon>
    </lineage>
</organism>
<evidence type="ECO:0000256" key="9">
    <source>
        <dbReference type="HAMAP-Rule" id="MF_00131"/>
    </source>
</evidence>
<evidence type="ECO:0000256" key="6">
    <source>
        <dbReference type="ARBA" id="ARBA00023141"/>
    </source>
</evidence>
<name>A0A0Q9YKP1_9GAMM</name>
<dbReference type="CDD" id="cd04724">
    <property type="entry name" value="Tryptophan_synthase_alpha"/>
    <property type="match status" value="1"/>
</dbReference>
<dbReference type="PANTHER" id="PTHR43406:SF1">
    <property type="entry name" value="TRYPTOPHAN SYNTHASE ALPHA CHAIN, CHLOROPLASTIC"/>
    <property type="match status" value="1"/>
</dbReference>
<dbReference type="EMBL" id="LKAJ02000001">
    <property type="protein sequence ID" value="MCS5710875.1"/>
    <property type="molecule type" value="Genomic_DNA"/>
</dbReference>
<dbReference type="Gene3D" id="3.20.20.70">
    <property type="entry name" value="Aldolase class I"/>
    <property type="match status" value="1"/>
</dbReference>
<dbReference type="InterPro" id="IPR002028">
    <property type="entry name" value="Trp_synthase_suA"/>
</dbReference>
<dbReference type="AlphaFoldDB" id="A0A0Q9YKP1"/>
<keyword evidence="5 9" id="KW-0822">Tryptophan biosynthesis</keyword>
<keyword evidence="13" id="KW-1185">Reference proteome</keyword>
<evidence type="ECO:0000256" key="1">
    <source>
        <dbReference type="ARBA" id="ARBA00003365"/>
    </source>
</evidence>
<comment type="similarity">
    <text evidence="9 10">Belongs to the TrpA family.</text>
</comment>
<dbReference type="UniPathway" id="UPA00035">
    <property type="reaction ID" value="UER00044"/>
</dbReference>
<evidence type="ECO:0000256" key="10">
    <source>
        <dbReference type="RuleBase" id="RU003662"/>
    </source>
</evidence>
<dbReference type="RefSeq" id="WP_075066111.1">
    <property type="nucleotide sequence ID" value="NZ_LKAJ02000001.1"/>
</dbReference>
<sequence length="264" mass="28954">MSRFTECFKKAANEQRPAYIPFLMLGDPTPELSLRIIDEVIASGIDAIELGIPFSDPIADGPIVSLAANRACQHHLTTHQYLTLISRIREKHPSLPIGILVYANLVFRYEYDTFYRQAKAFGVDGVLIPDLPFIEAMPYLQSAKQHAIDAIMLATPACPPSSLKHVAEYGSGFTYLVTRPGVTGVERESQFEMTQQKVQQLDTLNAPPCVFGFGIKNALDVARAYQAGAKGVIIGSALIDAIQKQLLTRNPGSISDLTRSLFMG</sequence>
<keyword evidence="7 9" id="KW-0456">Lyase</keyword>
<comment type="subunit">
    <text evidence="3 9">Tetramer of two alpha and two beta chains.</text>
</comment>
<dbReference type="EC" id="4.2.1.20" evidence="9"/>
<dbReference type="InterPro" id="IPR011060">
    <property type="entry name" value="RibuloseP-bd_barrel"/>
</dbReference>
<dbReference type="InterPro" id="IPR013785">
    <property type="entry name" value="Aldolase_TIM"/>
</dbReference>
<feature type="active site" description="Proton acceptor" evidence="9">
    <location>
        <position position="49"/>
    </location>
</feature>
<reference evidence="12" key="3">
    <citation type="submission" date="2021-06" db="EMBL/GenBank/DDBJ databases">
        <title>Genomic Description and Analysis of Intracellular Bacteria, Candidatus Berkiella cookevillensis and Candidatus Berkiella aquae.</title>
        <authorList>
            <person name="Kidane D.T."/>
            <person name="Mehari Y.T."/>
            <person name="Rice F.C."/>
            <person name="Arivett B.A."/>
            <person name="Farone A.L."/>
            <person name="Berk S.G."/>
            <person name="Farone M.B."/>
        </authorList>
    </citation>
    <scope>NUCLEOTIDE SEQUENCE</scope>
    <source>
        <strain evidence="12">HT99</strain>
    </source>
</reference>
<dbReference type="PATRIC" id="fig|1590043.3.peg.1513"/>
<dbReference type="SUPFAM" id="SSF51366">
    <property type="entry name" value="Ribulose-phoshate binding barrel"/>
    <property type="match status" value="1"/>
</dbReference>
<evidence type="ECO:0000256" key="8">
    <source>
        <dbReference type="ARBA" id="ARBA00049047"/>
    </source>
</evidence>
<dbReference type="FunFam" id="3.20.20.70:FF:000037">
    <property type="entry name" value="Tryptophan synthase alpha chain"/>
    <property type="match status" value="1"/>
</dbReference>
<evidence type="ECO:0000313" key="11">
    <source>
        <dbReference type="EMBL" id="KRG21307.1"/>
    </source>
</evidence>
<evidence type="ECO:0000256" key="4">
    <source>
        <dbReference type="ARBA" id="ARBA00022605"/>
    </source>
</evidence>
<dbReference type="Pfam" id="PF00290">
    <property type="entry name" value="Trp_syntA"/>
    <property type="match status" value="1"/>
</dbReference>
<feature type="active site" description="Proton acceptor" evidence="9">
    <location>
        <position position="60"/>
    </location>
</feature>
<comment type="catalytic activity">
    <reaction evidence="8 9">
        <text>(1S,2R)-1-C-(indol-3-yl)glycerol 3-phosphate + L-serine = D-glyceraldehyde 3-phosphate + L-tryptophan + H2O</text>
        <dbReference type="Rhea" id="RHEA:10532"/>
        <dbReference type="ChEBI" id="CHEBI:15377"/>
        <dbReference type="ChEBI" id="CHEBI:33384"/>
        <dbReference type="ChEBI" id="CHEBI:57912"/>
        <dbReference type="ChEBI" id="CHEBI:58866"/>
        <dbReference type="ChEBI" id="CHEBI:59776"/>
        <dbReference type="EC" id="4.2.1.20"/>
    </reaction>
</comment>
<evidence type="ECO:0000256" key="2">
    <source>
        <dbReference type="ARBA" id="ARBA00004733"/>
    </source>
</evidence>
<comment type="pathway">
    <text evidence="2 9">Amino-acid biosynthesis; L-tryptophan biosynthesis; L-tryptophan from chorismate: step 5/5.</text>
</comment>